<accession>A0A0A9GAA5</accession>
<protein>
    <submittedName>
        <fullName evidence="1">Uncharacterized protein</fullName>
    </submittedName>
</protein>
<dbReference type="EMBL" id="GBRH01177502">
    <property type="protein sequence ID" value="JAE20394.1"/>
    <property type="molecule type" value="Transcribed_RNA"/>
</dbReference>
<sequence length="90" mass="9586">MRCSKMAMRRKSEMRMAVAANPKDMASIDVPKFLSVDASPLASAATATGSDGVDAGSPGHGRDLCPNPLMAAWYTLLSLRSNVSFFCNCE</sequence>
<dbReference type="AlphaFoldDB" id="A0A0A9GAA5"/>
<proteinExistence type="predicted"/>
<organism evidence="1">
    <name type="scientific">Arundo donax</name>
    <name type="common">Giant reed</name>
    <name type="synonym">Donax arundinaceus</name>
    <dbReference type="NCBI Taxonomy" id="35708"/>
    <lineage>
        <taxon>Eukaryota</taxon>
        <taxon>Viridiplantae</taxon>
        <taxon>Streptophyta</taxon>
        <taxon>Embryophyta</taxon>
        <taxon>Tracheophyta</taxon>
        <taxon>Spermatophyta</taxon>
        <taxon>Magnoliopsida</taxon>
        <taxon>Liliopsida</taxon>
        <taxon>Poales</taxon>
        <taxon>Poaceae</taxon>
        <taxon>PACMAD clade</taxon>
        <taxon>Arundinoideae</taxon>
        <taxon>Arundineae</taxon>
        <taxon>Arundo</taxon>
    </lineage>
</organism>
<reference evidence="1" key="1">
    <citation type="submission" date="2014-09" db="EMBL/GenBank/DDBJ databases">
        <authorList>
            <person name="Magalhaes I.L.F."/>
            <person name="Oliveira U."/>
            <person name="Santos F.R."/>
            <person name="Vidigal T.H.D.A."/>
            <person name="Brescovit A.D."/>
            <person name="Santos A.J."/>
        </authorList>
    </citation>
    <scope>NUCLEOTIDE SEQUENCE</scope>
    <source>
        <tissue evidence="1">Shoot tissue taken approximately 20 cm above the soil surface</tissue>
    </source>
</reference>
<evidence type="ECO:0000313" key="1">
    <source>
        <dbReference type="EMBL" id="JAE20394.1"/>
    </source>
</evidence>
<reference evidence="1" key="2">
    <citation type="journal article" date="2015" name="Data Brief">
        <title>Shoot transcriptome of the giant reed, Arundo donax.</title>
        <authorList>
            <person name="Barrero R.A."/>
            <person name="Guerrero F.D."/>
            <person name="Moolhuijzen P."/>
            <person name="Goolsby J.A."/>
            <person name="Tidwell J."/>
            <person name="Bellgard S.E."/>
            <person name="Bellgard M.I."/>
        </authorList>
    </citation>
    <scope>NUCLEOTIDE SEQUENCE</scope>
    <source>
        <tissue evidence="1">Shoot tissue taken approximately 20 cm above the soil surface</tissue>
    </source>
</reference>
<name>A0A0A9GAA5_ARUDO</name>